<accession>A0A839IZ87</accession>
<protein>
    <submittedName>
        <fullName evidence="2">Uncharacterized protein</fullName>
    </submittedName>
</protein>
<evidence type="ECO:0000313" key="3">
    <source>
        <dbReference type="Proteomes" id="UP000565262"/>
    </source>
</evidence>
<name>A0A839IZ87_9GAMM</name>
<sequence length="77" mass="8312">MTNRQLIFGLISGLVIAISGAFLAKENVITWLLSMAGSAMIVLNLIVWLMTRKSQQQKSAMAMATVTHQPEAHPSGS</sequence>
<evidence type="ECO:0000313" key="2">
    <source>
        <dbReference type="EMBL" id="MBB1489416.1"/>
    </source>
</evidence>
<dbReference type="AlphaFoldDB" id="A0A839IZ87"/>
<dbReference type="Proteomes" id="UP000565262">
    <property type="component" value="Unassembled WGS sequence"/>
</dbReference>
<feature type="transmembrane region" description="Helical" evidence="1">
    <location>
        <begin position="30"/>
        <end position="51"/>
    </location>
</feature>
<evidence type="ECO:0000256" key="1">
    <source>
        <dbReference type="SAM" id="Phobius"/>
    </source>
</evidence>
<reference evidence="2 3" key="1">
    <citation type="submission" date="2020-08" db="EMBL/GenBank/DDBJ databases">
        <title>Oceanospirillum sp. nov. isolated from marine sediment.</title>
        <authorList>
            <person name="Ji X."/>
        </authorList>
    </citation>
    <scope>NUCLEOTIDE SEQUENCE [LARGE SCALE GENOMIC DNA]</scope>
    <source>
        <strain evidence="2 3">D5</strain>
    </source>
</reference>
<keyword evidence="3" id="KW-1185">Reference proteome</keyword>
<organism evidence="2 3">
    <name type="scientific">Oceanospirillum sediminis</name>
    <dbReference type="NCBI Taxonomy" id="2760088"/>
    <lineage>
        <taxon>Bacteria</taxon>
        <taxon>Pseudomonadati</taxon>
        <taxon>Pseudomonadota</taxon>
        <taxon>Gammaproteobacteria</taxon>
        <taxon>Oceanospirillales</taxon>
        <taxon>Oceanospirillaceae</taxon>
        <taxon>Oceanospirillum</taxon>
    </lineage>
</organism>
<keyword evidence="1" id="KW-0472">Membrane</keyword>
<dbReference type="RefSeq" id="WP_182811612.1">
    <property type="nucleotide sequence ID" value="NZ_JACJFM010000053.1"/>
</dbReference>
<gene>
    <name evidence="2" type="ORF">H4O21_22655</name>
</gene>
<comment type="caution">
    <text evidence="2">The sequence shown here is derived from an EMBL/GenBank/DDBJ whole genome shotgun (WGS) entry which is preliminary data.</text>
</comment>
<keyword evidence="1" id="KW-1133">Transmembrane helix</keyword>
<feature type="transmembrane region" description="Helical" evidence="1">
    <location>
        <begin position="7"/>
        <end position="24"/>
    </location>
</feature>
<keyword evidence="1" id="KW-0812">Transmembrane</keyword>
<dbReference type="EMBL" id="JACJFM010000053">
    <property type="protein sequence ID" value="MBB1489416.1"/>
    <property type="molecule type" value="Genomic_DNA"/>
</dbReference>
<proteinExistence type="predicted"/>